<dbReference type="EMBL" id="KI546160">
    <property type="protein sequence ID" value="EST42431.1"/>
    <property type="molecule type" value="Genomic_DNA"/>
</dbReference>
<proteinExistence type="predicted"/>
<accession>V6LFE8</accession>
<dbReference type="Proteomes" id="UP000018208">
    <property type="component" value="Unassembled WGS sequence"/>
</dbReference>
<dbReference type="AlphaFoldDB" id="V6LFE8"/>
<reference evidence="1 2" key="1">
    <citation type="journal article" date="2014" name="PLoS Genet.">
        <title>The Genome of Spironucleus salmonicida Highlights a Fish Pathogen Adapted to Fluctuating Environments.</title>
        <authorList>
            <person name="Xu F."/>
            <person name="Jerlstrom-Hultqvist J."/>
            <person name="Einarsson E."/>
            <person name="Astvaldsson A."/>
            <person name="Svard S.G."/>
            <person name="Andersson J.O."/>
        </authorList>
    </citation>
    <scope>NUCLEOTIDE SEQUENCE</scope>
    <source>
        <strain evidence="2">ATCC 50377</strain>
    </source>
</reference>
<evidence type="ECO:0000313" key="1">
    <source>
        <dbReference type="EMBL" id="EST42431.1"/>
    </source>
</evidence>
<reference evidence="2" key="2">
    <citation type="submission" date="2020-12" db="EMBL/GenBank/DDBJ databases">
        <title>New Spironucleus salmonicida genome in near-complete chromosomes.</title>
        <authorList>
            <person name="Xu F."/>
            <person name="Kurt Z."/>
            <person name="Jimenez-Gonzalez A."/>
            <person name="Astvaldsson A."/>
            <person name="Andersson J.O."/>
            <person name="Svard S.G."/>
        </authorList>
    </citation>
    <scope>NUCLEOTIDE SEQUENCE</scope>
    <source>
        <strain evidence="2">ATCC 50377</strain>
    </source>
</reference>
<protein>
    <submittedName>
        <fullName evidence="1">Uncharacterized protein</fullName>
    </submittedName>
</protein>
<evidence type="ECO:0000313" key="3">
    <source>
        <dbReference type="Proteomes" id="UP000018208"/>
    </source>
</evidence>
<gene>
    <name evidence="1" type="ORF">SS50377_17989</name>
    <name evidence="2" type="ORF">SS50377_21447</name>
</gene>
<dbReference type="VEuPathDB" id="GiardiaDB:SS50377_21447"/>
<sequence>MQSVNKTYLSHYRSQKQQNLVNVSIATLGKHVIDKLMIKQGLVIFWHTVLQGECMYRLKADQWNSWDLNRNGVNTQYCILNEPQVETCILLVGKQDLRSICANIQTKQYDTSQTSDTSVRIGAWIVPRALVRFGVAGMLLHIQASGQPRRSN</sequence>
<name>V6LFE8_9EUKA</name>
<evidence type="ECO:0000313" key="2">
    <source>
        <dbReference type="EMBL" id="KAH0575913.1"/>
    </source>
</evidence>
<dbReference type="EMBL" id="AUWU02000002">
    <property type="protein sequence ID" value="KAH0575913.1"/>
    <property type="molecule type" value="Genomic_DNA"/>
</dbReference>
<organism evidence="1">
    <name type="scientific">Spironucleus salmonicida</name>
    <dbReference type="NCBI Taxonomy" id="348837"/>
    <lineage>
        <taxon>Eukaryota</taxon>
        <taxon>Metamonada</taxon>
        <taxon>Diplomonadida</taxon>
        <taxon>Hexamitidae</taxon>
        <taxon>Hexamitinae</taxon>
        <taxon>Spironucleus</taxon>
    </lineage>
</organism>
<keyword evidence="3" id="KW-1185">Reference proteome</keyword>